<name>A0A391P2Z1_9FIRM</name>
<proteinExistence type="predicted"/>
<dbReference type="Proteomes" id="UP000265643">
    <property type="component" value="Unassembled WGS sequence"/>
</dbReference>
<dbReference type="RefSeq" id="WP_117603394.1">
    <property type="nucleotide sequence ID" value="NZ_BHGK01000001.1"/>
</dbReference>
<keyword evidence="4" id="KW-1185">Reference proteome</keyword>
<evidence type="ECO:0000313" key="4">
    <source>
        <dbReference type="Proteomes" id="UP000265643"/>
    </source>
</evidence>
<reference evidence="4" key="1">
    <citation type="submission" date="2018-09" db="EMBL/GenBank/DDBJ databases">
        <title>Draft Genome Sequence of Mediterraneibacter sp. KCTC 15684.</title>
        <authorList>
            <person name="Kim J.S."/>
            <person name="Han K.I."/>
            <person name="Suh M.K."/>
            <person name="Lee K.C."/>
            <person name="Eom M.K."/>
            <person name="Lee J.H."/>
            <person name="Park S.H."/>
            <person name="Kang S.W."/>
            <person name="Park J.E."/>
            <person name="Oh B.S."/>
            <person name="Yu S.Y."/>
            <person name="Choi S.H."/>
            <person name="Lee D.H."/>
            <person name="Yoon H."/>
            <person name="Kim B."/>
            <person name="Yang S.J."/>
            <person name="Lee J.S."/>
        </authorList>
    </citation>
    <scope>NUCLEOTIDE SEQUENCE [LARGE SCALE GENOMIC DNA]</scope>
    <source>
        <strain evidence="4">KCTC 15684</strain>
    </source>
</reference>
<accession>A0A391P2Z1</accession>
<evidence type="ECO:0000256" key="1">
    <source>
        <dbReference type="ARBA" id="ARBA00022676"/>
    </source>
</evidence>
<keyword evidence="2" id="KW-0808">Transferase</keyword>
<dbReference type="InterPro" id="IPR004629">
    <property type="entry name" value="WecG_TagA_CpsF"/>
</dbReference>
<dbReference type="GO" id="GO:0016758">
    <property type="term" value="F:hexosyltransferase activity"/>
    <property type="evidence" value="ECO:0007669"/>
    <property type="project" value="TreeGrafter"/>
</dbReference>
<gene>
    <name evidence="3" type="ORF">KGMB01110_23510</name>
</gene>
<evidence type="ECO:0000313" key="3">
    <source>
        <dbReference type="EMBL" id="GCA67915.1"/>
    </source>
</evidence>
<keyword evidence="1" id="KW-0328">Glycosyltransferase</keyword>
<comment type="caution">
    <text evidence="3">The sequence shown here is derived from an EMBL/GenBank/DDBJ whole genome shotgun (WGS) entry which is preliminary data.</text>
</comment>
<sequence length="225" mass="25978">MEETIKIFGIEIENITAKETMKKAVEMLDQEGLSLVELLTMDTLLLGQDDAELKEAVGEMDLVLSGSAELYEAAEIQEARCLQRPSERPFIQMFLKYLQKSKKRVYLLTESEPEKEILLSMLEEKFRGMMIVGSGAFPEECSDEMVVNEVNGLEADCILSVLPSPRQELFAVRNRALLNVHMWLGCSNLIQEKYEEAMHIHRFRNFLVRKFFKHQVGLEKRQDEE</sequence>
<dbReference type="PANTHER" id="PTHR34136:SF1">
    <property type="entry name" value="UDP-N-ACETYL-D-MANNOSAMINURONIC ACID TRANSFERASE"/>
    <property type="match status" value="1"/>
</dbReference>
<dbReference type="Pfam" id="PF03808">
    <property type="entry name" value="Glyco_tran_WecG"/>
    <property type="match status" value="1"/>
</dbReference>
<dbReference type="EMBL" id="BHGK01000001">
    <property type="protein sequence ID" value="GCA67915.1"/>
    <property type="molecule type" value="Genomic_DNA"/>
</dbReference>
<organism evidence="3 4">
    <name type="scientific">Mediterraneibacter butyricigenes</name>
    <dbReference type="NCBI Taxonomy" id="2316025"/>
    <lineage>
        <taxon>Bacteria</taxon>
        <taxon>Bacillati</taxon>
        <taxon>Bacillota</taxon>
        <taxon>Clostridia</taxon>
        <taxon>Lachnospirales</taxon>
        <taxon>Lachnospiraceae</taxon>
        <taxon>Mediterraneibacter</taxon>
    </lineage>
</organism>
<dbReference type="AlphaFoldDB" id="A0A391P2Z1"/>
<evidence type="ECO:0008006" key="5">
    <source>
        <dbReference type="Google" id="ProtNLM"/>
    </source>
</evidence>
<dbReference type="PANTHER" id="PTHR34136">
    <property type="match status" value="1"/>
</dbReference>
<protein>
    <recommendedName>
        <fullName evidence="5">Teichoic acid biosynthesis protein</fullName>
    </recommendedName>
</protein>
<evidence type="ECO:0000256" key="2">
    <source>
        <dbReference type="ARBA" id="ARBA00022679"/>
    </source>
</evidence>